<sequence>MKSKVTGKSDSPRRRWIPLSDRMSNKPGDIVVNAQPISQYNPVTGQVVKESDKVQQPKVKPTVDEKDNPKEKPAVVNEKPAVVKEKPAGVTSKVSKAPMVKATVSDKAPVVKATVADNVVADKEPVKEKSAGNVGKETVADNVVADEEPVKEKSAGNVGKASVVKATVTDKALVVKVTVADNVGNTQSVGHFQVVIVLARS</sequence>
<reference evidence="2" key="1">
    <citation type="journal article" date="2022" name="Int. J. Mol. Sci.">
        <title>Draft Genome of Tanacetum Coccineum: Genomic Comparison of Closely Related Tanacetum-Family Plants.</title>
        <authorList>
            <person name="Yamashiro T."/>
            <person name="Shiraishi A."/>
            <person name="Nakayama K."/>
            <person name="Satake H."/>
        </authorList>
    </citation>
    <scope>NUCLEOTIDE SEQUENCE</scope>
</reference>
<gene>
    <name evidence="2" type="ORF">Tco_0799760</name>
</gene>
<comment type="caution">
    <text evidence="2">The sequence shown here is derived from an EMBL/GenBank/DDBJ whole genome shotgun (WGS) entry which is preliminary data.</text>
</comment>
<protein>
    <submittedName>
        <fullName evidence="2">Uncharacterized protein</fullName>
    </submittedName>
</protein>
<evidence type="ECO:0000313" key="2">
    <source>
        <dbReference type="EMBL" id="GJS92792.1"/>
    </source>
</evidence>
<proteinExistence type="predicted"/>
<feature type="region of interest" description="Disordered" evidence="1">
    <location>
        <begin position="1"/>
        <end position="27"/>
    </location>
</feature>
<organism evidence="2 3">
    <name type="scientific">Tanacetum coccineum</name>
    <dbReference type="NCBI Taxonomy" id="301880"/>
    <lineage>
        <taxon>Eukaryota</taxon>
        <taxon>Viridiplantae</taxon>
        <taxon>Streptophyta</taxon>
        <taxon>Embryophyta</taxon>
        <taxon>Tracheophyta</taxon>
        <taxon>Spermatophyta</taxon>
        <taxon>Magnoliopsida</taxon>
        <taxon>eudicotyledons</taxon>
        <taxon>Gunneridae</taxon>
        <taxon>Pentapetalae</taxon>
        <taxon>asterids</taxon>
        <taxon>campanulids</taxon>
        <taxon>Asterales</taxon>
        <taxon>Asteraceae</taxon>
        <taxon>Asteroideae</taxon>
        <taxon>Anthemideae</taxon>
        <taxon>Anthemidinae</taxon>
        <taxon>Tanacetum</taxon>
    </lineage>
</organism>
<feature type="region of interest" description="Disordered" evidence="1">
    <location>
        <begin position="42"/>
        <end position="94"/>
    </location>
</feature>
<feature type="compositionally biased region" description="Basic and acidic residues" evidence="1">
    <location>
        <begin position="49"/>
        <end position="73"/>
    </location>
</feature>
<dbReference type="Proteomes" id="UP001151760">
    <property type="component" value="Unassembled WGS sequence"/>
</dbReference>
<evidence type="ECO:0000313" key="3">
    <source>
        <dbReference type="Proteomes" id="UP001151760"/>
    </source>
</evidence>
<reference evidence="2" key="2">
    <citation type="submission" date="2022-01" db="EMBL/GenBank/DDBJ databases">
        <authorList>
            <person name="Yamashiro T."/>
            <person name="Shiraishi A."/>
            <person name="Satake H."/>
            <person name="Nakayama K."/>
        </authorList>
    </citation>
    <scope>NUCLEOTIDE SEQUENCE</scope>
</reference>
<dbReference type="EMBL" id="BQNB010011608">
    <property type="protein sequence ID" value="GJS92792.1"/>
    <property type="molecule type" value="Genomic_DNA"/>
</dbReference>
<name>A0ABQ4ZS84_9ASTR</name>
<accession>A0ABQ4ZS84</accession>
<evidence type="ECO:0000256" key="1">
    <source>
        <dbReference type="SAM" id="MobiDB-lite"/>
    </source>
</evidence>
<feature type="region of interest" description="Disordered" evidence="1">
    <location>
        <begin position="127"/>
        <end position="156"/>
    </location>
</feature>
<keyword evidence="3" id="KW-1185">Reference proteome</keyword>